<keyword evidence="2" id="KW-0479">Metal-binding</keyword>
<evidence type="ECO:0000256" key="1">
    <source>
        <dbReference type="ARBA" id="ARBA00022670"/>
    </source>
</evidence>
<dbReference type="InterPro" id="IPR012337">
    <property type="entry name" value="RNaseH-like_sf"/>
</dbReference>
<dbReference type="Pfam" id="PF22936">
    <property type="entry name" value="Pol_BBD"/>
    <property type="match status" value="1"/>
</dbReference>
<dbReference type="Pfam" id="PF07727">
    <property type="entry name" value="RVT_2"/>
    <property type="match status" value="1"/>
</dbReference>
<feature type="compositionally biased region" description="Polar residues" evidence="5">
    <location>
        <begin position="1118"/>
        <end position="1129"/>
    </location>
</feature>
<dbReference type="CDD" id="cd09272">
    <property type="entry name" value="RNase_HI_RT_Ty1"/>
    <property type="match status" value="1"/>
</dbReference>
<dbReference type="InterPro" id="IPR025724">
    <property type="entry name" value="GAG-pre-integrase_dom"/>
</dbReference>
<dbReference type="EMBL" id="BQNB010014453">
    <property type="protein sequence ID" value="GJT28344.1"/>
    <property type="molecule type" value="Genomic_DNA"/>
</dbReference>
<evidence type="ECO:0000256" key="2">
    <source>
        <dbReference type="ARBA" id="ARBA00022723"/>
    </source>
</evidence>
<dbReference type="SUPFAM" id="SSF56672">
    <property type="entry name" value="DNA/RNA polymerases"/>
    <property type="match status" value="1"/>
</dbReference>
<feature type="region of interest" description="Disordered" evidence="5">
    <location>
        <begin position="1047"/>
        <end position="1131"/>
    </location>
</feature>
<sequence length="1691" mass="190529">MICLRASKTKGDEEFRGRRLNSFRLLTCPPLWKRHRDGKVYVALMFCSCGRVMLGCVSGRGDGCFGKCSVLRYKFLGDLPSRIGIITMVLSLLSQMPPTSKPSTPPTIEESLAKLGDSIDKLELVMKRLVASAATQFLGDLPSRIGIITMVLSLLAQMPPTSKPSTPPTIEESLAKLVSVVMSVHGYTTDENESDGDNITLISKLDVSNPLHLHPNDSAALTIVTIKLKGTENYHVWSNAMLLALEGRNKTGFIDGSCRRSNVDEVLGRQWDRVNAVVLGWILNSITEELFLGQIFSKRARHVWEELKETYDKVDGSVTFNLHHKIHTMKQNGSTLADYYHNLNALWKQFDCLIELPRCTCHAADDFKKHNQLMKLMQFLMGLDDSYMSIRSSILSRDPLPDVRNAYATISSEESHRVIASSMSDSSQRTQTAAFASNAPNRTVFQRGQSSNSSFRPNNSTNPGPRPNNNNQSRQNGGSGLVCENCGFNGHTIDRCFKLIGYPADFGKKRNGQNSKGKSVSNNSVSGSSSSSGFTDEQLSTLISLIKDNSVSGKSVQANMAGTIFNNSKVFNDNFDKFFCSNANLKSKLVGSRKIIDSGANQHMTDSDKGLYNIHDISHLKIKVGHPNGTETFISKIGTLKLKNGLILYDVLVIPEYCVTLISVHKLAKDNKIFVAFDESRCYLLNQDLNLKNVLGIGNQCGGLYYLDSEGMNCNKNDSFVKSCLSQHDWHCRLGHPADPVLSVLKPDLKIDNTKQTEYCETCQRAKQTRESFPLSDHTSSSLGDLVHLDLWGPYKVTSPEGFKYFLTVVDDYSRAVWLYLIKTKDEVSFYLTLFYNLIENQFNKRIKTFRSDNGTEFVNQTVMKFCVEKGIIHQTSCAYSPQQNGIAERKHRHLLNVARSLLFQGGIPLRFWTECVLTATYLINRLPSSVLNGKSPFELIYNTKPNLSNLRVFGCLCFATVLNNHDKLGSRSEKCVMMGYSSVKKGYRLYSLDKHQFIFSRDVKFFETVFPFKDSVPKESKSEIDVCQDVNHLNFFDLDYPEIPSDDNEIDPSLNNDSSNHSDSSHSHVSGENDDIIDIPDSGVDADNNGHIHATHDEQVTTLEENTSSEGNEDVNPMTSSQGNQNLRRSSRVSVFPRNYNDFVVESKVKYGLEKFVGYANLDDENLCFVTELNKSHEPKTFLEASRYPHWADAMNKEMEALLRNDTWELVELPKNRKAISSKWLWKIKYKSNGEIERYKARLVALGCNQREGIDYEETFSPVVKMVTVRCLMNIAVLNDWPMFQLDIDNAFLYGDLDETVYMKPPQGYYDTECNKVCRLKKSLYGLKQAPRQWNAKLTGALIENGFNQSKSDYSLFTKSDNGVFLVLLVYVDDIIITGNNSSEIDKFKEFLRTKFMIKDLGNLKYFLGIEVINTDKGICLNQRKYVLDLLSDYGMLACKPARTPMISKLSISNEESISDPLLDNVVDYQKLMGKLIYLTNTRPDISYAVHCLSQFMHAPLKSHLRSAFKILRYLKGSPGLGIHVTKTSGMFLKAYSDADWAKCVVTRKSVTGYCVFINDNIISWKSKKQNTISKSSSEAEYRALASVTSEVIWILKVLKDLGYNNLLPVSLYCDSKPAIKIAANPVFHERTKHLEIDLHFVRETILRGIVKTFKVDNANQIADILTKGLDTIQHDKLVKDLGMINLYQI</sequence>
<dbReference type="InterPro" id="IPR001584">
    <property type="entry name" value="Integrase_cat-core"/>
</dbReference>
<keyword evidence="7" id="KW-0548">Nucleotidyltransferase</keyword>
<comment type="caution">
    <text evidence="7">The sequence shown here is derived from an EMBL/GenBank/DDBJ whole genome shotgun (WGS) entry which is preliminary data.</text>
</comment>
<dbReference type="SUPFAM" id="SSF53098">
    <property type="entry name" value="Ribonuclease H-like"/>
    <property type="match status" value="1"/>
</dbReference>
<feature type="region of interest" description="Disordered" evidence="5">
    <location>
        <begin position="418"/>
        <end position="476"/>
    </location>
</feature>
<dbReference type="Proteomes" id="UP001151760">
    <property type="component" value="Unassembled WGS sequence"/>
</dbReference>
<dbReference type="Gene3D" id="3.30.420.10">
    <property type="entry name" value="Ribonuclease H-like superfamily/Ribonuclease H"/>
    <property type="match status" value="1"/>
</dbReference>
<keyword evidence="7" id="KW-0695">RNA-directed DNA polymerase</keyword>
<evidence type="ECO:0000313" key="8">
    <source>
        <dbReference type="Proteomes" id="UP001151760"/>
    </source>
</evidence>
<feature type="compositionally biased region" description="Low complexity" evidence="5">
    <location>
        <begin position="514"/>
        <end position="533"/>
    </location>
</feature>
<evidence type="ECO:0000259" key="6">
    <source>
        <dbReference type="PROSITE" id="PS50994"/>
    </source>
</evidence>
<dbReference type="Pfam" id="PF14244">
    <property type="entry name" value="Retrotran_gag_3"/>
    <property type="match status" value="1"/>
</dbReference>
<dbReference type="Pfam" id="PF25597">
    <property type="entry name" value="SH3_retrovirus"/>
    <property type="match status" value="1"/>
</dbReference>
<gene>
    <name evidence="7" type="ORF">Tco_0908619</name>
</gene>
<dbReference type="GO" id="GO:0003964">
    <property type="term" value="F:RNA-directed DNA polymerase activity"/>
    <property type="evidence" value="ECO:0007669"/>
    <property type="project" value="UniProtKB-KW"/>
</dbReference>
<reference evidence="7" key="1">
    <citation type="journal article" date="2022" name="Int. J. Mol. Sci.">
        <title>Draft Genome of Tanacetum Coccineum: Genomic Comparison of Closely Related Tanacetum-Family Plants.</title>
        <authorList>
            <person name="Yamashiro T."/>
            <person name="Shiraishi A."/>
            <person name="Nakayama K."/>
            <person name="Satake H."/>
        </authorList>
    </citation>
    <scope>NUCLEOTIDE SEQUENCE</scope>
</reference>
<feature type="compositionally biased region" description="Low complexity" evidence="5">
    <location>
        <begin position="1052"/>
        <end position="1063"/>
    </location>
</feature>
<proteinExistence type="predicted"/>
<dbReference type="InterPro" id="IPR043502">
    <property type="entry name" value="DNA/RNA_pol_sf"/>
</dbReference>
<dbReference type="InterPro" id="IPR039537">
    <property type="entry name" value="Retrotran_Ty1/copia-like"/>
</dbReference>
<feature type="region of interest" description="Disordered" evidence="5">
    <location>
        <begin position="508"/>
        <end position="535"/>
    </location>
</feature>
<dbReference type="InterPro" id="IPR054722">
    <property type="entry name" value="PolX-like_BBD"/>
</dbReference>
<organism evidence="7 8">
    <name type="scientific">Tanacetum coccineum</name>
    <dbReference type="NCBI Taxonomy" id="301880"/>
    <lineage>
        <taxon>Eukaryota</taxon>
        <taxon>Viridiplantae</taxon>
        <taxon>Streptophyta</taxon>
        <taxon>Embryophyta</taxon>
        <taxon>Tracheophyta</taxon>
        <taxon>Spermatophyta</taxon>
        <taxon>Magnoliopsida</taxon>
        <taxon>eudicotyledons</taxon>
        <taxon>Gunneridae</taxon>
        <taxon>Pentapetalae</taxon>
        <taxon>asterids</taxon>
        <taxon>campanulids</taxon>
        <taxon>Asterales</taxon>
        <taxon>Asteraceae</taxon>
        <taxon>Asteroideae</taxon>
        <taxon>Anthemideae</taxon>
        <taxon>Anthemidinae</taxon>
        <taxon>Tanacetum</taxon>
    </lineage>
</organism>
<evidence type="ECO:0000313" key="7">
    <source>
        <dbReference type="EMBL" id="GJT28344.1"/>
    </source>
</evidence>
<evidence type="ECO:0000256" key="3">
    <source>
        <dbReference type="ARBA" id="ARBA00022750"/>
    </source>
</evidence>
<keyword evidence="8" id="KW-1185">Reference proteome</keyword>
<feature type="domain" description="Integrase catalytic" evidence="6">
    <location>
        <begin position="770"/>
        <end position="945"/>
    </location>
</feature>
<dbReference type="InterPro" id="IPR057670">
    <property type="entry name" value="SH3_retrovirus"/>
</dbReference>
<protein>
    <submittedName>
        <fullName evidence="7">RNA-directed DNA polymerase</fullName>
    </submittedName>
</protein>
<dbReference type="Pfam" id="PF00665">
    <property type="entry name" value="rve"/>
    <property type="match status" value="1"/>
</dbReference>
<dbReference type="PANTHER" id="PTHR42648">
    <property type="entry name" value="TRANSPOSASE, PUTATIVE-RELATED"/>
    <property type="match status" value="1"/>
</dbReference>
<keyword evidence="3" id="KW-0064">Aspartyl protease</keyword>
<keyword evidence="7" id="KW-0808">Transferase</keyword>
<evidence type="ECO:0000256" key="4">
    <source>
        <dbReference type="ARBA" id="ARBA00022801"/>
    </source>
</evidence>
<name>A0ABQ5CU61_9ASTR</name>
<feature type="compositionally biased region" description="Low complexity" evidence="5">
    <location>
        <begin position="456"/>
        <end position="476"/>
    </location>
</feature>
<dbReference type="PANTHER" id="PTHR42648:SF31">
    <property type="entry name" value="RNA-DIRECTED DNA POLYMERASE"/>
    <property type="match status" value="1"/>
</dbReference>
<dbReference type="InterPro" id="IPR013103">
    <property type="entry name" value="RVT_2"/>
</dbReference>
<keyword evidence="4" id="KW-0378">Hydrolase</keyword>
<feature type="compositionally biased region" description="Polar residues" evidence="5">
    <location>
        <begin position="1101"/>
        <end position="1111"/>
    </location>
</feature>
<feature type="compositionally biased region" description="Polar residues" evidence="5">
    <location>
        <begin position="421"/>
        <end position="455"/>
    </location>
</feature>
<dbReference type="InterPro" id="IPR036397">
    <property type="entry name" value="RNaseH_sf"/>
</dbReference>
<dbReference type="Pfam" id="PF13976">
    <property type="entry name" value="gag_pre-integrs"/>
    <property type="match status" value="1"/>
</dbReference>
<feature type="compositionally biased region" description="Basic and acidic residues" evidence="5">
    <location>
        <begin position="1089"/>
        <end position="1100"/>
    </location>
</feature>
<accession>A0ABQ5CU61</accession>
<reference evidence="7" key="2">
    <citation type="submission" date="2022-01" db="EMBL/GenBank/DDBJ databases">
        <authorList>
            <person name="Yamashiro T."/>
            <person name="Shiraishi A."/>
            <person name="Satake H."/>
            <person name="Nakayama K."/>
        </authorList>
    </citation>
    <scope>NUCLEOTIDE SEQUENCE</scope>
</reference>
<dbReference type="PROSITE" id="PS50994">
    <property type="entry name" value="INTEGRASE"/>
    <property type="match status" value="1"/>
</dbReference>
<dbReference type="InterPro" id="IPR029472">
    <property type="entry name" value="Copia-like_N"/>
</dbReference>
<evidence type="ECO:0000256" key="5">
    <source>
        <dbReference type="SAM" id="MobiDB-lite"/>
    </source>
</evidence>
<keyword evidence="1" id="KW-0645">Protease</keyword>